<dbReference type="RefSeq" id="WP_275279386.1">
    <property type="nucleotide sequence ID" value="NZ_CP119108.1"/>
</dbReference>
<dbReference type="Gene3D" id="3.40.50.1820">
    <property type="entry name" value="alpha/beta hydrolase"/>
    <property type="match status" value="1"/>
</dbReference>
<proteinExistence type="predicted"/>
<dbReference type="SUPFAM" id="SSF53474">
    <property type="entry name" value="alpha/beta-Hydrolases"/>
    <property type="match status" value="1"/>
</dbReference>
<dbReference type="Proteomes" id="UP001214553">
    <property type="component" value="Chromosome"/>
</dbReference>
<keyword evidence="2" id="KW-0378">Hydrolase</keyword>
<gene>
    <name evidence="2" type="ORF">PU630_05830</name>
</gene>
<dbReference type="Pfam" id="PF12697">
    <property type="entry name" value="Abhydrolase_6"/>
    <property type="match status" value="1"/>
</dbReference>
<protein>
    <submittedName>
        <fullName evidence="2">Alpha/beta hydrolase</fullName>
    </submittedName>
</protein>
<name>A0ABY8C0X6_9MICO</name>
<dbReference type="InterPro" id="IPR029058">
    <property type="entry name" value="AB_hydrolase_fold"/>
</dbReference>
<reference evidence="2 3" key="1">
    <citation type="submission" date="2023-03" db="EMBL/GenBank/DDBJ databases">
        <title>Genome sequence of Microbacterium sp. KACC 23027.</title>
        <authorList>
            <person name="Kim S."/>
            <person name="Heo J."/>
            <person name="Kwon S.-W."/>
        </authorList>
    </citation>
    <scope>NUCLEOTIDE SEQUENCE [LARGE SCALE GENOMIC DNA]</scope>
    <source>
        <strain evidence="2 3">KACC 23027</strain>
    </source>
</reference>
<evidence type="ECO:0000259" key="1">
    <source>
        <dbReference type="Pfam" id="PF12697"/>
    </source>
</evidence>
<evidence type="ECO:0000313" key="3">
    <source>
        <dbReference type="Proteomes" id="UP001214553"/>
    </source>
</evidence>
<feature type="domain" description="AB hydrolase-1" evidence="1">
    <location>
        <begin position="154"/>
        <end position="365"/>
    </location>
</feature>
<dbReference type="PANTHER" id="PTHR12277:SF79">
    <property type="entry name" value="XAA-PRO DIPEPTIDYL-PEPTIDASE-RELATED"/>
    <property type="match status" value="1"/>
</dbReference>
<dbReference type="InterPro" id="IPR000073">
    <property type="entry name" value="AB_hydrolase_1"/>
</dbReference>
<organism evidence="2 3">
    <name type="scientific">Microbacterium horticulturae</name>
    <dbReference type="NCBI Taxonomy" id="3028316"/>
    <lineage>
        <taxon>Bacteria</taxon>
        <taxon>Bacillati</taxon>
        <taxon>Actinomycetota</taxon>
        <taxon>Actinomycetes</taxon>
        <taxon>Micrococcales</taxon>
        <taxon>Microbacteriaceae</taxon>
        <taxon>Microbacterium</taxon>
    </lineage>
</organism>
<evidence type="ECO:0000313" key="2">
    <source>
        <dbReference type="EMBL" id="WEG10069.1"/>
    </source>
</evidence>
<keyword evidence="3" id="KW-1185">Reference proteome</keyword>
<sequence>MRRIIAAGAALLTAGSLSLGWTIARRLTAPVGPRNFDLTIRDVEVDGDRRLLVLDRTRETAARGVYNLWFETGDWVRVSDEVLDRGSDQIARVVTDMANDFRASACDRFSWSGIYFANPADAGLSATDVSIDTGAGVAPAWLIEGEENCSTWAIHIHGLGSSRAGTLRGAQVATELGYTSVIVSYRNDGEGLRLDTGRSTLGLTESEDAEAAVAYAIQNGAERIVLFGWSMGAAIALRVASRARERGVFAGLVLDSPVLNWIDVIKANCARSGLPAAAGNLATPWLTFGPFARMVGLPSAIPLPEFDWVQRAEELTVPMLILHGARDDSAPISVSKALRARRPDLVQLESFGAGHTLAWNSDPARWRSTVSAWLAKHLVS</sequence>
<dbReference type="PANTHER" id="PTHR12277">
    <property type="entry name" value="ALPHA/BETA HYDROLASE DOMAIN-CONTAINING PROTEIN"/>
    <property type="match status" value="1"/>
</dbReference>
<accession>A0ABY8C0X6</accession>
<dbReference type="GO" id="GO:0016787">
    <property type="term" value="F:hydrolase activity"/>
    <property type="evidence" value="ECO:0007669"/>
    <property type="project" value="UniProtKB-KW"/>
</dbReference>
<dbReference type="EMBL" id="CP119108">
    <property type="protein sequence ID" value="WEG10069.1"/>
    <property type="molecule type" value="Genomic_DNA"/>
</dbReference>